<dbReference type="CDD" id="cd17278">
    <property type="entry name" value="RMtype1_S_LdeBORF1052P-TRD2-CR2"/>
    <property type="match status" value="1"/>
</dbReference>
<dbReference type="Proteomes" id="UP001267710">
    <property type="component" value="Unassembled WGS sequence"/>
</dbReference>
<comment type="caution">
    <text evidence="5">The sequence shown here is derived from an EMBL/GenBank/DDBJ whole genome shotgun (WGS) entry which is preliminary data.</text>
</comment>
<dbReference type="PANTHER" id="PTHR30408:SF13">
    <property type="entry name" value="TYPE I RESTRICTION ENZYME HINDI SPECIFICITY SUBUNIT"/>
    <property type="match status" value="1"/>
</dbReference>
<evidence type="ECO:0000256" key="2">
    <source>
        <dbReference type="ARBA" id="ARBA00022747"/>
    </source>
</evidence>
<evidence type="ECO:0000256" key="3">
    <source>
        <dbReference type="ARBA" id="ARBA00023125"/>
    </source>
</evidence>
<dbReference type="Gene3D" id="3.90.220.20">
    <property type="entry name" value="DNA methylase specificity domains"/>
    <property type="match status" value="2"/>
</dbReference>
<evidence type="ECO:0000256" key="1">
    <source>
        <dbReference type="ARBA" id="ARBA00010923"/>
    </source>
</evidence>
<feature type="domain" description="Type I restriction modification DNA specificity" evidence="4">
    <location>
        <begin position="243"/>
        <end position="403"/>
    </location>
</feature>
<dbReference type="RefSeq" id="WP_309827244.1">
    <property type="nucleotide sequence ID" value="NZ_JAVIZX010000001.1"/>
</dbReference>
<keyword evidence="6" id="KW-1185">Reference proteome</keyword>
<proteinExistence type="inferred from homology"/>
<keyword evidence="3" id="KW-0238">DNA-binding</keyword>
<name>A0ABU1I8S6_9BURK</name>
<dbReference type="InterPro" id="IPR052021">
    <property type="entry name" value="Type-I_RS_S_subunit"/>
</dbReference>
<dbReference type="Pfam" id="PF01420">
    <property type="entry name" value="Methylase_S"/>
    <property type="match status" value="2"/>
</dbReference>
<comment type="similarity">
    <text evidence="1">Belongs to the type-I restriction system S methylase family.</text>
</comment>
<feature type="domain" description="Type I restriction modification DNA specificity" evidence="4">
    <location>
        <begin position="4"/>
        <end position="188"/>
    </location>
</feature>
<keyword evidence="2" id="KW-0680">Restriction system</keyword>
<evidence type="ECO:0000259" key="4">
    <source>
        <dbReference type="Pfam" id="PF01420"/>
    </source>
</evidence>
<organism evidence="5 6">
    <name type="scientific">Paracidovorax wautersii</name>
    <dbReference type="NCBI Taxonomy" id="1177982"/>
    <lineage>
        <taxon>Bacteria</taxon>
        <taxon>Pseudomonadati</taxon>
        <taxon>Pseudomonadota</taxon>
        <taxon>Betaproteobacteria</taxon>
        <taxon>Burkholderiales</taxon>
        <taxon>Comamonadaceae</taxon>
        <taxon>Paracidovorax</taxon>
    </lineage>
</organism>
<keyword evidence="5" id="KW-0378">Hydrolase</keyword>
<dbReference type="InterPro" id="IPR044946">
    <property type="entry name" value="Restrct_endonuc_typeI_TRD_sf"/>
</dbReference>
<protein>
    <submittedName>
        <fullName evidence="5">Type I restriction enzyme S subunit</fullName>
        <ecNumber evidence="5">3.1.21.3</ecNumber>
    </submittedName>
</protein>
<dbReference type="PANTHER" id="PTHR30408">
    <property type="entry name" value="TYPE-1 RESTRICTION ENZYME ECOKI SPECIFICITY PROTEIN"/>
    <property type="match status" value="1"/>
</dbReference>
<sequence>MANDWRAVSLGELFRVKHGFAFKSEYFTDEPQDTVLVTPGNFAIGGGFQDGKRKYYNGQLPEDYVLKPGQVVVTMTDLSKESDTLGYAASIPNDSTIWLHNQRVGLLEFKTEIPTSPRFIEYLLRTHEYRSWIVGSATGTTVKHTAPGRIESFATRIPPIEEQRAIAHILGTLDNKIELNRRANETLEAMARTLFKAWFVDFEPVRAKMDGRWKRGESLPGLPAHLYDLFPDRLVESELGEIPEGWEMRSLDSIANYLNGLALQKFPPESETEFLPVIKIAQLRAGNTNGADKASTQIKPEYVVVDGDVLFSWSGSLEVEVWNGGRGALNQHLFKVTSTEVPKWFYFFATRHHLPDFRTIAAGKATTMGHIQRKHLTDARIAVAPMESMKKFDAVIASQFDQLMSNAQQSRSLAQLRDTLLPNLISGELRLPDAERIVGA</sequence>
<evidence type="ECO:0000313" key="6">
    <source>
        <dbReference type="Proteomes" id="UP001267710"/>
    </source>
</evidence>
<evidence type="ECO:0000313" key="5">
    <source>
        <dbReference type="EMBL" id="MDR6213629.1"/>
    </source>
</evidence>
<gene>
    <name evidence="5" type="ORF">QE399_001318</name>
</gene>
<dbReference type="InterPro" id="IPR000055">
    <property type="entry name" value="Restrct_endonuc_typeI_TRD"/>
</dbReference>
<reference evidence="5 6" key="1">
    <citation type="submission" date="2023-08" db="EMBL/GenBank/DDBJ databases">
        <title>Functional and genomic diversity of the sorghum phyllosphere microbiome.</title>
        <authorList>
            <person name="Shade A."/>
        </authorList>
    </citation>
    <scope>NUCLEOTIDE SEQUENCE [LARGE SCALE GENOMIC DNA]</scope>
    <source>
        <strain evidence="5 6">SORGH_AS_0335</strain>
    </source>
</reference>
<accession>A0ABU1I8S6</accession>
<dbReference type="EC" id="3.1.21.3" evidence="5"/>
<dbReference type="GO" id="GO:0009035">
    <property type="term" value="F:type I site-specific deoxyribonuclease activity"/>
    <property type="evidence" value="ECO:0007669"/>
    <property type="project" value="UniProtKB-EC"/>
</dbReference>
<dbReference type="EMBL" id="JAVIZX010000001">
    <property type="protein sequence ID" value="MDR6213629.1"/>
    <property type="molecule type" value="Genomic_DNA"/>
</dbReference>
<dbReference type="SUPFAM" id="SSF116734">
    <property type="entry name" value="DNA methylase specificity domain"/>
    <property type="match status" value="2"/>
</dbReference>